<dbReference type="InterPro" id="IPR050291">
    <property type="entry name" value="CDF_Transporter"/>
</dbReference>
<dbReference type="PANTHER" id="PTHR43840:SF15">
    <property type="entry name" value="MITOCHONDRIAL METAL TRANSPORTER 1-RELATED"/>
    <property type="match status" value="1"/>
</dbReference>
<dbReference type="InterPro" id="IPR027469">
    <property type="entry name" value="Cation_efflux_TMD_sf"/>
</dbReference>
<dbReference type="EMBL" id="UINC01146543">
    <property type="protein sequence ID" value="SVD37331.1"/>
    <property type="molecule type" value="Genomic_DNA"/>
</dbReference>
<dbReference type="Pfam" id="PF01545">
    <property type="entry name" value="Cation_efflux"/>
    <property type="match status" value="1"/>
</dbReference>
<evidence type="ECO:0000259" key="7">
    <source>
        <dbReference type="Pfam" id="PF01545"/>
    </source>
</evidence>
<evidence type="ECO:0000256" key="1">
    <source>
        <dbReference type="ARBA" id="ARBA00004141"/>
    </source>
</evidence>
<evidence type="ECO:0000256" key="4">
    <source>
        <dbReference type="ARBA" id="ARBA00022989"/>
    </source>
</evidence>
<evidence type="ECO:0000313" key="8">
    <source>
        <dbReference type="EMBL" id="SVD37331.1"/>
    </source>
</evidence>
<organism evidence="8">
    <name type="scientific">marine metagenome</name>
    <dbReference type="NCBI Taxonomy" id="408172"/>
    <lineage>
        <taxon>unclassified sequences</taxon>
        <taxon>metagenomes</taxon>
        <taxon>ecological metagenomes</taxon>
    </lineage>
</organism>
<dbReference type="InterPro" id="IPR058533">
    <property type="entry name" value="Cation_efflux_TM"/>
</dbReference>
<keyword evidence="5 6" id="KW-0472">Membrane</keyword>
<gene>
    <name evidence="8" type="ORF">METZ01_LOCUS390185</name>
</gene>
<dbReference type="SUPFAM" id="SSF161111">
    <property type="entry name" value="Cation efflux protein transmembrane domain-like"/>
    <property type="match status" value="1"/>
</dbReference>
<feature type="transmembrane region" description="Helical" evidence="6">
    <location>
        <begin position="56"/>
        <end position="74"/>
    </location>
</feature>
<dbReference type="PANTHER" id="PTHR43840">
    <property type="entry name" value="MITOCHONDRIAL METAL TRANSPORTER 1-RELATED"/>
    <property type="match status" value="1"/>
</dbReference>
<evidence type="ECO:0000256" key="5">
    <source>
        <dbReference type="ARBA" id="ARBA00023136"/>
    </source>
</evidence>
<evidence type="ECO:0000256" key="2">
    <source>
        <dbReference type="ARBA" id="ARBA00022448"/>
    </source>
</evidence>
<evidence type="ECO:0000256" key="6">
    <source>
        <dbReference type="SAM" id="Phobius"/>
    </source>
</evidence>
<dbReference type="AlphaFoldDB" id="A0A382UUH6"/>
<evidence type="ECO:0000256" key="3">
    <source>
        <dbReference type="ARBA" id="ARBA00022692"/>
    </source>
</evidence>
<name>A0A382UUH6_9ZZZZ</name>
<protein>
    <recommendedName>
        <fullName evidence="7">Cation efflux protein transmembrane domain-containing protein</fullName>
    </recommendedName>
</protein>
<dbReference type="GO" id="GO:0016020">
    <property type="term" value="C:membrane"/>
    <property type="evidence" value="ECO:0007669"/>
    <property type="project" value="UniProtKB-SubCell"/>
</dbReference>
<feature type="transmembrane region" description="Helical" evidence="6">
    <location>
        <begin position="176"/>
        <end position="194"/>
    </location>
</feature>
<dbReference type="GO" id="GO:0008324">
    <property type="term" value="F:monoatomic cation transmembrane transporter activity"/>
    <property type="evidence" value="ECO:0007669"/>
    <property type="project" value="InterPro"/>
</dbReference>
<keyword evidence="2" id="KW-0813">Transport</keyword>
<proteinExistence type="predicted"/>
<accession>A0A382UUH6</accession>
<feature type="transmembrane region" description="Helical" evidence="6">
    <location>
        <begin position="81"/>
        <end position="101"/>
    </location>
</feature>
<sequence length="229" mass="24765">MDNCCQDKSCELEALRGHQSKVLWIALAINGAMFGLEFFVGLLAGSTSLLADSLDMLGDALVYGFTLYVVGLSARWQASAALLKGIVMASFGIMVLAQAGYHLMSPEVPDFRIMGATGVLALLANGTCLLLLTKRRNDDLNMRSTWLCSRNDIIANVGILIAAVGVLVSGSMWPDLAIGLLITVVYMRSAVYVIRQATTALRLPEYREAPKESIQSVALLLERHQASIE</sequence>
<feature type="domain" description="Cation efflux protein transmembrane" evidence="7">
    <location>
        <begin position="23"/>
        <end position="200"/>
    </location>
</feature>
<feature type="transmembrane region" description="Helical" evidence="6">
    <location>
        <begin position="113"/>
        <end position="132"/>
    </location>
</feature>
<reference evidence="8" key="1">
    <citation type="submission" date="2018-05" db="EMBL/GenBank/DDBJ databases">
        <authorList>
            <person name="Lanie J.A."/>
            <person name="Ng W.-L."/>
            <person name="Kazmierczak K.M."/>
            <person name="Andrzejewski T.M."/>
            <person name="Davidsen T.M."/>
            <person name="Wayne K.J."/>
            <person name="Tettelin H."/>
            <person name="Glass J.I."/>
            <person name="Rusch D."/>
            <person name="Podicherti R."/>
            <person name="Tsui H.-C.T."/>
            <person name="Winkler M.E."/>
        </authorList>
    </citation>
    <scope>NUCLEOTIDE SEQUENCE</scope>
</reference>
<feature type="transmembrane region" description="Helical" evidence="6">
    <location>
        <begin position="153"/>
        <end position="170"/>
    </location>
</feature>
<keyword evidence="3 6" id="KW-0812">Transmembrane</keyword>
<keyword evidence="4 6" id="KW-1133">Transmembrane helix</keyword>
<dbReference type="Gene3D" id="1.20.1510.10">
    <property type="entry name" value="Cation efflux protein transmembrane domain"/>
    <property type="match status" value="1"/>
</dbReference>
<comment type="subcellular location">
    <subcellularLocation>
        <location evidence="1">Membrane</location>
        <topology evidence="1">Multi-pass membrane protein</topology>
    </subcellularLocation>
</comment>
<feature type="transmembrane region" description="Helical" evidence="6">
    <location>
        <begin position="22"/>
        <end position="44"/>
    </location>
</feature>